<dbReference type="Gene3D" id="2.60.120.260">
    <property type="entry name" value="Galactose-binding domain-like"/>
    <property type="match status" value="1"/>
</dbReference>
<dbReference type="Proteomes" id="UP000295391">
    <property type="component" value="Unassembled WGS sequence"/>
</dbReference>
<dbReference type="AlphaFoldDB" id="A0A4R6VTZ5"/>
<name>A0A4R6VTZ5_9HYPH</name>
<keyword evidence="3" id="KW-1185">Reference proteome</keyword>
<accession>A0A4R6VTZ5</accession>
<reference evidence="2 3" key="1">
    <citation type="submission" date="2019-03" db="EMBL/GenBank/DDBJ databases">
        <title>Genomic Encyclopedia of Type Strains, Phase III (KMG-III): the genomes of soil and plant-associated and newly described type strains.</title>
        <authorList>
            <person name="Whitman W."/>
        </authorList>
    </citation>
    <scope>NUCLEOTIDE SEQUENCE [LARGE SCALE GENOMIC DNA]</scope>
    <source>
        <strain evidence="2 3">CGMCC 1.7002</strain>
    </source>
</reference>
<evidence type="ECO:0000259" key="1">
    <source>
        <dbReference type="Pfam" id="PF20066"/>
    </source>
</evidence>
<evidence type="ECO:0000313" key="3">
    <source>
        <dbReference type="Proteomes" id="UP000295391"/>
    </source>
</evidence>
<evidence type="ECO:0000313" key="2">
    <source>
        <dbReference type="EMBL" id="TDQ66167.1"/>
    </source>
</evidence>
<dbReference type="Pfam" id="PF20066">
    <property type="entry name" value="Glyoxalase_8"/>
    <property type="match status" value="1"/>
</dbReference>
<dbReference type="InterPro" id="IPR045517">
    <property type="entry name" value="Glyoxalase_8"/>
</dbReference>
<dbReference type="EMBL" id="SNYR01000001">
    <property type="protein sequence ID" value="TDQ66167.1"/>
    <property type="molecule type" value="Genomic_DNA"/>
</dbReference>
<feature type="domain" description="Glyoxalase-related protein" evidence="1">
    <location>
        <begin position="6"/>
        <end position="73"/>
    </location>
</feature>
<dbReference type="OrthoDB" id="9803104at2"/>
<comment type="caution">
    <text evidence="2">The sequence shown here is derived from an EMBL/GenBank/DDBJ whole genome shotgun (WGS) entry which is preliminary data.</text>
</comment>
<dbReference type="RefSeq" id="WP_133570883.1">
    <property type="nucleotide sequence ID" value="NZ_SNYR01000001.1"/>
</dbReference>
<sequence>MTYYSDHAKALAKRLRQSLKQRDIDLSHSQCLEIFSELTGEISWNHLNAKLNTNRDRDSLPYGWFAHGEYLSSCYQFAFEEASRTISIECEKQRPRTYATLMQFFSADRFKDEALKFSGKIKTKDADSACLWMRADGADREVLAFDNMQTPELDRSIKGDSNWQDVAIELFIPKETEKVFFGVLLSGKGKASFRNLKMIAQNGEPLPLDYDDTESLYPINLGMFASQTM</sequence>
<proteinExistence type="predicted"/>
<gene>
    <name evidence="2" type="ORF">ATL17_0153</name>
</gene>
<protein>
    <recommendedName>
        <fullName evidence="1">Glyoxalase-related protein domain-containing protein</fullName>
    </recommendedName>
</protein>
<organism evidence="2 3">
    <name type="scientific">Maritalea mobilis</name>
    <dbReference type="NCBI Taxonomy" id="483324"/>
    <lineage>
        <taxon>Bacteria</taxon>
        <taxon>Pseudomonadati</taxon>
        <taxon>Pseudomonadota</taxon>
        <taxon>Alphaproteobacteria</taxon>
        <taxon>Hyphomicrobiales</taxon>
        <taxon>Devosiaceae</taxon>
        <taxon>Maritalea</taxon>
    </lineage>
</organism>